<dbReference type="Proteomes" id="UP000327118">
    <property type="component" value="Unassembled WGS sequence"/>
</dbReference>
<accession>A0A5N6Z535</accession>
<dbReference type="PANTHER" id="PTHR43709:SF2">
    <property type="entry name" value="DUF453 DOMAIN PROTEIN (AFU_ORTHOLOGUE AFUA_6G00360)"/>
    <property type="match status" value="1"/>
</dbReference>
<dbReference type="EMBL" id="ML739186">
    <property type="protein sequence ID" value="KAE8351130.1"/>
    <property type="molecule type" value="Genomic_DNA"/>
</dbReference>
<dbReference type="AlphaFoldDB" id="A0A5N6Z535"/>
<evidence type="ECO:0000256" key="2">
    <source>
        <dbReference type="ARBA" id="ARBA00023235"/>
    </source>
</evidence>
<reference evidence="4" key="1">
    <citation type="submission" date="2019-04" db="EMBL/GenBank/DDBJ databases">
        <title>Friends and foes A comparative genomics studyof 23 Aspergillus species from section Flavi.</title>
        <authorList>
            <consortium name="DOE Joint Genome Institute"/>
            <person name="Kjaerbolling I."/>
            <person name="Vesth T."/>
            <person name="Frisvad J.C."/>
            <person name="Nybo J.L."/>
            <person name="Theobald S."/>
            <person name="Kildgaard S."/>
            <person name="Isbrandt T."/>
            <person name="Kuo A."/>
            <person name="Sato A."/>
            <person name="Lyhne E.K."/>
            <person name="Kogle M.E."/>
            <person name="Wiebenga A."/>
            <person name="Kun R.S."/>
            <person name="Lubbers R.J."/>
            <person name="Makela M.R."/>
            <person name="Barry K."/>
            <person name="Chovatia M."/>
            <person name="Clum A."/>
            <person name="Daum C."/>
            <person name="Haridas S."/>
            <person name="He G."/>
            <person name="LaButti K."/>
            <person name="Lipzen A."/>
            <person name="Mondo S."/>
            <person name="Riley R."/>
            <person name="Salamov A."/>
            <person name="Simmons B.A."/>
            <person name="Magnuson J.K."/>
            <person name="Henrissat B."/>
            <person name="Mortensen U.H."/>
            <person name="Larsen T.O."/>
            <person name="Devries R.P."/>
            <person name="Grigoriev I.V."/>
            <person name="Machida M."/>
            <person name="Baker S.E."/>
            <person name="Andersen M.R."/>
        </authorList>
    </citation>
    <scope>NUCLEOTIDE SEQUENCE [LARGE SCALE GENOMIC DNA]</scope>
    <source>
        <strain evidence="4">CBS 553.77</strain>
    </source>
</reference>
<name>A0A5N6Z535_9EURO</name>
<proteinExistence type="inferred from homology"/>
<organism evidence="3 4">
    <name type="scientific">Aspergillus coremiiformis</name>
    <dbReference type="NCBI Taxonomy" id="138285"/>
    <lineage>
        <taxon>Eukaryota</taxon>
        <taxon>Fungi</taxon>
        <taxon>Dikarya</taxon>
        <taxon>Ascomycota</taxon>
        <taxon>Pezizomycotina</taxon>
        <taxon>Eurotiomycetes</taxon>
        <taxon>Eurotiomycetidae</taxon>
        <taxon>Eurotiales</taxon>
        <taxon>Aspergillaceae</taxon>
        <taxon>Aspergillus</taxon>
        <taxon>Aspergillus subgen. Circumdati</taxon>
    </lineage>
</organism>
<evidence type="ECO:0000313" key="3">
    <source>
        <dbReference type="EMBL" id="KAE8351130.1"/>
    </source>
</evidence>
<protein>
    <submittedName>
        <fullName evidence="3">PrpF protein</fullName>
    </submittedName>
</protein>
<keyword evidence="4" id="KW-1185">Reference proteome</keyword>
<gene>
    <name evidence="3" type="ORF">BDV28DRAFT_150297</name>
</gene>
<dbReference type="InterPro" id="IPR007400">
    <property type="entry name" value="PrpF-like"/>
</dbReference>
<dbReference type="Pfam" id="PF04303">
    <property type="entry name" value="PrpF"/>
    <property type="match status" value="1"/>
</dbReference>
<dbReference type="PANTHER" id="PTHR43709">
    <property type="entry name" value="ACONITATE ISOMERASE-RELATED"/>
    <property type="match status" value="1"/>
</dbReference>
<dbReference type="OrthoDB" id="10267539at2759"/>
<evidence type="ECO:0000313" key="4">
    <source>
        <dbReference type="Proteomes" id="UP000327118"/>
    </source>
</evidence>
<dbReference type="GO" id="GO:0016853">
    <property type="term" value="F:isomerase activity"/>
    <property type="evidence" value="ECO:0007669"/>
    <property type="project" value="UniProtKB-KW"/>
</dbReference>
<evidence type="ECO:0000256" key="1">
    <source>
        <dbReference type="ARBA" id="ARBA00007673"/>
    </source>
</evidence>
<comment type="similarity">
    <text evidence="1">Belongs to the PrpF family.</text>
</comment>
<dbReference type="Gene3D" id="3.10.310.10">
    <property type="entry name" value="Diaminopimelate Epimerase, Chain A, domain 1"/>
    <property type="match status" value="2"/>
</dbReference>
<keyword evidence="2" id="KW-0413">Isomerase</keyword>
<sequence>MPGISKHASNASNSVRTGIPAVWMRAGTSKGLFIHEHDLPPSKDLWGPILLSALGSAEADKRQLNGVGGATSTTSKVAVIRKSEIPGVDVDYTFVQIAPDQAQVDMTGNCGNMASGVGPFALDEDLVRPTVSEQKTVDIRVFNTNTQQLLVETVQVTPDGKFSEDGDYSIAGVPGTGSPIRTTFINPGGSMTGRLFPSGFKQEMLTVSSAHTSTPFQIRASLIDAANPFIFVDASTMPAVYRNSEPASFISLGVIEEIRVAGAVRFGLARDTATASLVRGTPKIALLYPGRRDGDTEFHVPAPDIEVLPFSMGKPHPSLQLTGAVCLGSALSIPGTVAWDLRHLKDDTCRGRHAAIVTPTLSRVQWLLKHPSGTMDVEINLAMHENRERSVESVSVFRTARRLFEGTVFYRL</sequence>
<dbReference type="SUPFAM" id="SSF54506">
    <property type="entry name" value="Diaminopimelate epimerase-like"/>
    <property type="match status" value="2"/>
</dbReference>